<evidence type="ECO:0000313" key="2">
    <source>
        <dbReference type="Proteomes" id="UP000092445"/>
    </source>
</evidence>
<dbReference type="Proteomes" id="UP000092445">
    <property type="component" value="Unassembled WGS sequence"/>
</dbReference>
<name>A0A1A9Z705_GLOPL</name>
<reference evidence="1" key="2">
    <citation type="submission" date="2020-05" db="UniProtKB">
        <authorList>
            <consortium name="EnsemblMetazoa"/>
        </authorList>
    </citation>
    <scope>IDENTIFICATION</scope>
    <source>
        <strain evidence="1">IAEA</strain>
    </source>
</reference>
<organism evidence="1 2">
    <name type="scientific">Glossina pallidipes</name>
    <name type="common">Tsetse fly</name>
    <dbReference type="NCBI Taxonomy" id="7398"/>
    <lineage>
        <taxon>Eukaryota</taxon>
        <taxon>Metazoa</taxon>
        <taxon>Ecdysozoa</taxon>
        <taxon>Arthropoda</taxon>
        <taxon>Hexapoda</taxon>
        <taxon>Insecta</taxon>
        <taxon>Pterygota</taxon>
        <taxon>Neoptera</taxon>
        <taxon>Endopterygota</taxon>
        <taxon>Diptera</taxon>
        <taxon>Brachycera</taxon>
        <taxon>Muscomorpha</taxon>
        <taxon>Hippoboscoidea</taxon>
        <taxon>Glossinidae</taxon>
        <taxon>Glossina</taxon>
    </lineage>
</organism>
<dbReference type="AlphaFoldDB" id="A0A1A9Z705"/>
<dbReference type="VEuPathDB" id="VectorBase:GPAI005813"/>
<evidence type="ECO:0000313" key="1">
    <source>
        <dbReference type="EnsemblMetazoa" id="GPAI005813-PA"/>
    </source>
</evidence>
<sequence length="82" mass="8768">MIATTATTTTTTTTTKYLEIMLWENIYSNLFPQALPFHQEALAGLTPKKLTCKNPATAAAPHLSLHIPAIIPPALISAPPVS</sequence>
<reference evidence="2" key="1">
    <citation type="submission" date="2014-03" db="EMBL/GenBank/DDBJ databases">
        <authorList>
            <person name="Aksoy S."/>
            <person name="Warren W."/>
            <person name="Wilson R.K."/>
        </authorList>
    </citation>
    <scope>NUCLEOTIDE SEQUENCE [LARGE SCALE GENOMIC DNA]</scope>
    <source>
        <strain evidence="2">IAEA</strain>
    </source>
</reference>
<proteinExistence type="predicted"/>
<accession>A0A1A9Z705</accession>
<keyword evidence="2" id="KW-1185">Reference proteome</keyword>
<dbReference type="EnsemblMetazoa" id="GPAI005813-RA">
    <property type="protein sequence ID" value="GPAI005813-PA"/>
    <property type="gene ID" value="GPAI005813"/>
</dbReference>
<protein>
    <submittedName>
        <fullName evidence="1">Uncharacterized protein</fullName>
    </submittedName>
</protein>